<evidence type="ECO:0000256" key="1">
    <source>
        <dbReference type="SAM" id="MobiDB-lite"/>
    </source>
</evidence>
<feature type="region of interest" description="Disordered" evidence="1">
    <location>
        <begin position="45"/>
        <end position="111"/>
    </location>
</feature>
<protein>
    <submittedName>
        <fullName evidence="2">Uncharacterized protein</fullName>
    </submittedName>
</protein>
<feature type="compositionally biased region" description="Low complexity" evidence="1">
    <location>
        <begin position="47"/>
        <end position="60"/>
    </location>
</feature>
<dbReference type="AlphaFoldDB" id="A0A132A7S6"/>
<proteinExistence type="predicted"/>
<accession>A0A132A7S6</accession>
<organism evidence="2 3">
    <name type="scientific">Sarcoptes scabiei</name>
    <name type="common">Itch mite</name>
    <name type="synonym">Acarus scabiei</name>
    <dbReference type="NCBI Taxonomy" id="52283"/>
    <lineage>
        <taxon>Eukaryota</taxon>
        <taxon>Metazoa</taxon>
        <taxon>Ecdysozoa</taxon>
        <taxon>Arthropoda</taxon>
        <taxon>Chelicerata</taxon>
        <taxon>Arachnida</taxon>
        <taxon>Acari</taxon>
        <taxon>Acariformes</taxon>
        <taxon>Sarcoptiformes</taxon>
        <taxon>Astigmata</taxon>
        <taxon>Psoroptidia</taxon>
        <taxon>Sarcoptoidea</taxon>
        <taxon>Sarcoptidae</taxon>
        <taxon>Sarcoptinae</taxon>
        <taxon>Sarcoptes</taxon>
    </lineage>
</organism>
<feature type="compositionally biased region" description="Acidic residues" evidence="1">
    <location>
        <begin position="80"/>
        <end position="89"/>
    </location>
</feature>
<reference evidence="2 3" key="1">
    <citation type="journal article" date="2015" name="Parasit. Vectors">
        <title>Draft genome of the scabies mite.</title>
        <authorList>
            <person name="Rider S.D.Jr."/>
            <person name="Morgan M.S."/>
            <person name="Arlian L.G."/>
        </authorList>
    </citation>
    <scope>NUCLEOTIDE SEQUENCE [LARGE SCALE GENOMIC DNA]</scope>
    <source>
        <strain evidence="2">Arlian Lab</strain>
    </source>
</reference>
<sequence>MFVILDQLKQICTSQQKIKYAELFVNVPDDNDNGISKNTATIKRNISSSSSSMPSQTSNSLNKKGKKALASNSGNNNSETESDSSEEEEPPKIVKASLRNKKRKPQAFDSD</sequence>
<dbReference type="VEuPathDB" id="VectorBase:SSCA001794"/>
<comment type="caution">
    <text evidence="2">The sequence shown here is derived from an EMBL/GenBank/DDBJ whole genome shotgun (WGS) entry which is preliminary data.</text>
</comment>
<evidence type="ECO:0000313" key="3">
    <source>
        <dbReference type="Proteomes" id="UP000616769"/>
    </source>
</evidence>
<gene>
    <name evidence="2" type="ORF">QR98_0054000</name>
</gene>
<dbReference type="Proteomes" id="UP000616769">
    <property type="component" value="Unassembled WGS sequence"/>
</dbReference>
<evidence type="ECO:0000313" key="2">
    <source>
        <dbReference type="EMBL" id="KPM06919.1"/>
    </source>
</evidence>
<name>A0A132A7S6_SARSC</name>
<dbReference type="OrthoDB" id="2021145at2759"/>
<dbReference type="EMBL" id="JXLN01011156">
    <property type="protein sequence ID" value="KPM06919.1"/>
    <property type="molecule type" value="Genomic_DNA"/>
</dbReference>